<dbReference type="AlphaFoldDB" id="A0A848KZ36"/>
<sequence length="158" mass="17940">MTNSPSVDVGVLDREFAVAWYRKWIDAWNTHDFEGVKNIVTEDFVLDSPTTRHTNWEVRGQQAMSDYLRYVLRAYPDLIWEVTAPPMFSDETRTAAFSWRGTGHFTGVLDPPGVPGTGKPFAFAGLEVFSFRGDRACHLNAVYDLIGLTKQTGIYRRC</sequence>
<dbReference type="PANTHER" id="PTHR38436">
    <property type="entry name" value="POLYKETIDE CYCLASE SNOAL-LIKE DOMAIN"/>
    <property type="match status" value="1"/>
</dbReference>
<dbReference type="InterPro" id="IPR037401">
    <property type="entry name" value="SnoaL-like"/>
</dbReference>
<protein>
    <submittedName>
        <fullName evidence="2">Ester cyclase</fullName>
    </submittedName>
</protein>
<accession>A0A848KZ36</accession>
<dbReference type="Pfam" id="PF12680">
    <property type="entry name" value="SnoaL_2"/>
    <property type="match status" value="1"/>
</dbReference>
<proteinExistence type="predicted"/>
<dbReference type="SUPFAM" id="SSF54427">
    <property type="entry name" value="NTF2-like"/>
    <property type="match status" value="1"/>
</dbReference>
<evidence type="ECO:0000313" key="3">
    <source>
        <dbReference type="Proteomes" id="UP000550729"/>
    </source>
</evidence>
<dbReference type="EMBL" id="JABBNB010000008">
    <property type="protein sequence ID" value="NMO01461.1"/>
    <property type="molecule type" value="Genomic_DNA"/>
</dbReference>
<dbReference type="Gene3D" id="3.10.450.50">
    <property type="match status" value="1"/>
</dbReference>
<name>A0A848KZ36_9ACTN</name>
<feature type="domain" description="SnoaL-like" evidence="1">
    <location>
        <begin position="22"/>
        <end position="136"/>
    </location>
</feature>
<dbReference type="PANTHER" id="PTHR38436:SF1">
    <property type="entry name" value="ESTER CYCLASE"/>
    <property type="match status" value="1"/>
</dbReference>
<reference evidence="2 3" key="1">
    <citation type="submission" date="2020-04" db="EMBL/GenBank/DDBJ databases">
        <title>Gordonia sp. nov. TBRC 11910.</title>
        <authorList>
            <person name="Suriyachadkun C."/>
        </authorList>
    </citation>
    <scope>NUCLEOTIDE SEQUENCE [LARGE SCALE GENOMIC DNA]</scope>
    <source>
        <strain evidence="2 3">TBRC 11910</strain>
    </source>
</reference>
<dbReference type="RefSeq" id="WP_170193971.1">
    <property type="nucleotide sequence ID" value="NZ_JABBNB010000008.1"/>
</dbReference>
<comment type="caution">
    <text evidence="2">The sequence shown here is derived from an EMBL/GenBank/DDBJ whole genome shotgun (WGS) entry which is preliminary data.</text>
</comment>
<dbReference type="InterPro" id="IPR009959">
    <property type="entry name" value="Cyclase_SnoaL-like"/>
</dbReference>
<keyword evidence="3" id="KW-1185">Reference proteome</keyword>
<dbReference type="GO" id="GO:0030638">
    <property type="term" value="P:polyketide metabolic process"/>
    <property type="evidence" value="ECO:0007669"/>
    <property type="project" value="InterPro"/>
</dbReference>
<dbReference type="InterPro" id="IPR032710">
    <property type="entry name" value="NTF2-like_dom_sf"/>
</dbReference>
<evidence type="ECO:0000259" key="1">
    <source>
        <dbReference type="Pfam" id="PF12680"/>
    </source>
</evidence>
<dbReference type="Proteomes" id="UP000550729">
    <property type="component" value="Unassembled WGS sequence"/>
</dbReference>
<organism evidence="2 3">
    <name type="scientific">Gordonia asplenii</name>
    <dbReference type="NCBI Taxonomy" id="2725283"/>
    <lineage>
        <taxon>Bacteria</taxon>
        <taxon>Bacillati</taxon>
        <taxon>Actinomycetota</taxon>
        <taxon>Actinomycetes</taxon>
        <taxon>Mycobacteriales</taxon>
        <taxon>Gordoniaceae</taxon>
        <taxon>Gordonia</taxon>
    </lineage>
</organism>
<evidence type="ECO:0000313" key="2">
    <source>
        <dbReference type="EMBL" id="NMO01461.1"/>
    </source>
</evidence>
<gene>
    <name evidence="2" type="ORF">HH308_09555</name>
</gene>